<dbReference type="AlphaFoldDB" id="A0AAW1S1H0"/>
<reference evidence="2 3" key="1">
    <citation type="journal article" date="2024" name="Nat. Commun.">
        <title>Phylogenomics reveals the evolutionary origins of lichenization in chlorophyte algae.</title>
        <authorList>
            <person name="Puginier C."/>
            <person name="Libourel C."/>
            <person name="Otte J."/>
            <person name="Skaloud P."/>
            <person name="Haon M."/>
            <person name="Grisel S."/>
            <person name="Petersen M."/>
            <person name="Berrin J.G."/>
            <person name="Delaux P.M."/>
            <person name="Dal Grande F."/>
            <person name="Keller J."/>
        </authorList>
    </citation>
    <scope>NUCLEOTIDE SEQUENCE [LARGE SCALE GENOMIC DNA]</scope>
    <source>
        <strain evidence="2 3">SAG 245.80</strain>
    </source>
</reference>
<feature type="domain" description="HNH nuclease" evidence="1">
    <location>
        <begin position="161"/>
        <end position="211"/>
    </location>
</feature>
<accession>A0AAW1S1H0</accession>
<evidence type="ECO:0000313" key="3">
    <source>
        <dbReference type="Proteomes" id="UP001445335"/>
    </source>
</evidence>
<protein>
    <recommendedName>
        <fullName evidence="1">HNH nuclease domain-containing protein</fullName>
    </recommendedName>
</protein>
<gene>
    <name evidence="2" type="ORF">WJX81_002968</name>
</gene>
<dbReference type="PANTHER" id="PTHR33877:SF2">
    <property type="entry name" value="OS07G0170200 PROTEIN"/>
    <property type="match status" value="1"/>
</dbReference>
<dbReference type="EMBL" id="JALJOU010000016">
    <property type="protein sequence ID" value="KAK9839451.1"/>
    <property type="molecule type" value="Genomic_DNA"/>
</dbReference>
<dbReference type="InterPro" id="IPR052892">
    <property type="entry name" value="NA-targeting_endonuclease"/>
</dbReference>
<dbReference type="Gene3D" id="1.10.30.50">
    <property type="match status" value="1"/>
</dbReference>
<dbReference type="PANTHER" id="PTHR33877">
    <property type="entry name" value="SLL1193 PROTEIN"/>
    <property type="match status" value="1"/>
</dbReference>
<evidence type="ECO:0000313" key="2">
    <source>
        <dbReference type="EMBL" id="KAK9839451.1"/>
    </source>
</evidence>
<dbReference type="Pfam" id="PF14279">
    <property type="entry name" value="HNH_5"/>
    <property type="match status" value="1"/>
</dbReference>
<dbReference type="InterPro" id="IPR029471">
    <property type="entry name" value="HNH_5"/>
</dbReference>
<dbReference type="SMART" id="SM00507">
    <property type="entry name" value="HNHc"/>
    <property type="match status" value="1"/>
</dbReference>
<dbReference type="Proteomes" id="UP001445335">
    <property type="component" value="Unassembled WGS sequence"/>
</dbReference>
<sequence length="274" mass="30275">MLVHGFGGWFSGPGSCLAVRDSVQPHATRMPALPHAARPVATSAATNGAQSVPHRAVHGGAPSQAWLGSALPVADAAHRAATQAAHSFSACRALVLDSSYRPIDVVNWQRAICLDLFDKVDVLEYYDTYVRSSSAQFLIPAVLRVRMYVSAKEVRSGRLTLSRRNIMLRDKCTCQYCGVRQNLTVDHVVPLSKGGKWAWENLVTACTRCNGRKGDKSLKQLGWRLETKPVEPSPYQMSLLLNIEMNQRSPPKEWSDYLFPLSWPAGYTDALPNR</sequence>
<dbReference type="InterPro" id="IPR003615">
    <property type="entry name" value="HNH_nuc"/>
</dbReference>
<comment type="caution">
    <text evidence="2">The sequence shown here is derived from an EMBL/GenBank/DDBJ whole genome shotgun (WGS) entry which is preliminary data.</text>
</comment>
<evidence type="ECO:0000259" key="1">
    <source>
        <dbReference type="SMART" id="SM00507"/>
    </source>
</evidence>
<name>A0AAW1S1H0_9CHLO</name>
<dbReference type="CDD" id="cd00085">
    <property type="entry name" value="HNHc"/>
    <property type="match status" value="1"/>
</dbReference>
<proteinExistence type="predicted"/>
<keyword evidence="3" id="KW-1185">Reference proteome</keyword>
<organism evidence="2 3">
    <name type="scientific">Elliptochloris bilobata</name>
    <dbReference type="NCBI Taxonomy" id="381761"/>
    <lineage>
        <taxon>Eukaryota</taxon>
        <taxon>Viridiplantae</taxon>
        <taxon>Chlorophyta</taxon>
        <taxon>core chlorophytes</taxon>
        <taxon>Trebouxiophyceae</taxon>
        <taxon>Trebouxiophyceae incertae sedis</taxon>
        <taxon>Elliptochloris clade</taxon>
        <taxon>Elliptochloris</taxon>
    </lineage>
</organism>